<gene>
    <name evidence="3" type="ORF">V5799_033776</name>
</gene>
<name>A0AAQ4DMC6_AMBAM</name>
<feature type="region of interest" description="Disordered" evidence="1">
    <location>
        <begin position="233"/>
        <end position="258"/>
    </location>
</feature>
<keyword evidence="2" id="KW-0472">Membrane</keyword>
<feature type="transmembrane region" description="Helical" evidence="2">
    <location>
        <begin position="109"/>
        <end position="131"/>
    </location>
</feature>
<protein>
    <submittedName>
        <fullName evidence="3">Uncharacterized protein</fullName>
    </submittedName>
</protein>
<organism evidence="3 4">
    <name type="scientific">Amblyomma americanum</name>
    <name type="common">Lone star tick</name>
    <dbReference type="NCBI Taxonomy" id="6943"/>
    <lineage>
        <taxon>Eukaryota</taxon>
        <taxon>Metazoa</taxon>
        <taxon>Ecdysozoa</taxon>
        <taxon>Arthropoda</taxon>
        <taxon>Chelicerata</taxon>
        <taxon>Arachnida</taxon>
        <taxon>Acari</taxon>
        <taxon>Parasitiformes</taxon>
        <taxon>Ixodida</taxon>
        <taxon>Ixodoidea</taxon>
        <taxon>Ixodidae</taxon>
        <taxon>Amblyomminae</taxon>
        <taxon>Amblyomma</taxon>
    </lineage>
</organism>
<accession>A0AAQ4DMC6</accession>
<dbReference type="Proteomes" id="UP001321473">
    <property type="component" value="Unassembled WGS sequence"/>
</dbReference>
<keyword evidence="2" id="KW-0812">Transmembrane</keyword>
<feature type="region of interest" description="Disordered" evidence="1">
    <location>
        <begin position="25"/>
        <end position="69"/>
    </location>
</feature>
<comment type="caution">
    <text evidence="3">The sequence shown here is derived from an EMBL/GenBank/DDBJ whole genome shotgun (WGS) entry which is preliminary data.</text>
</comment>
<dbReference type="EMBL" id="JARKHS020029161">
    <property type="protein sequence ID" value="KAK8763616.1"/>
    <property type="molecule type" value="Genomic_DNA"/>
</dbReference>
<sequence>MQRTTLIMKLLLPAPRMSSLLFEPSEGRCGSCTPPPSSQQSHGYHLAAGPQGGGPRMPPFAPQPHAGEQPLRSLSVTSAHTQQQQQQQPQPVSTVSCNAHEVCHYFQQVFYVTAILTGIALVIAGAIQTGAPDASLNSELPLMPSSMSEPEGAAGGGDLLVFVYIGVLLIGVNMSLLLLQCYMRSKELRRARRMILQPPSVPPATVHYNPLVSVGPPRQVVMPCAVDLASSMHRQQQHPQMPSPGKAQRRGGGYGPASVHSVATVPAIPSAQPHWLLTPGSRAATVASQPPPSYDNLLVVGHPPRDVATLHLI</sequence>
<proteinExistence type="predicted"/>
<evidence type="ECO:0000313" key="3">
    <source>
        <dbReference type="EMBL" id="KAK8763616.1"/>
    </source>
</evidence>
<feature type="transmembrane region" description="Helical" evidence="2">
    <location>
        <begin position="159"/>
        <end position="183"/>
    </location>
</feature>
<reference evidence="3 4" key="1">
    <citation type="journal article" date="2023" name="Arcadia Sci">
        <title>De novo assembly of a long-read Amblyomma americanum tick genome.</title>
        <authorList>
            <person name="Chou S."/>
            <person name="Poskanzer K.E."/>
            <person name="Rollins M."/>
            <person name="Thuy-Boun P.S."/>
        </authorList>
    </citation>
    <scope>NUCLEOTIDE SEQUENCE [LARGE SCALE GENOMIC DNA]</scope>
    <source>
        <strain evidence="3">F_SG_1</strain>
        <tissue evidence="3">Salivary glands</tissue>
    </source>
</reference>
<evidence type="ECO:0000256" key="1">
    <source>
        <dbReference type="SAM" id="MobiDB-lite"/>
    </source>
</evidence>
<keyword evidence="4" id="KW-1185">Reference proteome</keyword>
<evidence type="ECO:0000256" key="2">
    <source>
        <dbReference type="SAM" id="Phobius"/>
    </source>
</evidence>
<evidence type="ECO:0000313" key="4">
    <source>
        <dbReference type="Proteomes" id="UP001321473"/>
    </source>
</evidence>
<dbReference type="AlphaFoldDB" id="A0AAQ4DMC6"/>
<keyword evidence="2" id="KW-1133">Transmembrane helix</keyword>